<sequence length="555" mass="63130">MLNVSWAEAFDRCTQNINSGRLFNRPSAGMDMHLQHDRSVLKQKGWQNGDTWLGIMKTDKSKWLAATQDNCEDVISESVMKKLPPLTPGVSQCLLLNMSGSGYNDIYYTASCEELHPFLCQSQDIVGPVESTMYREMMVKRDLFNFVLTVIHHAVNEANDCLVKINNNPAAFAAVYNQSINDCELYVHNPTVIYPVRVQMENHTNVTSFVKTKGHEGINYGLSSNVSSTTNIPYIANTTTEPVTMANPGTANEMVDCVCVCKNSTTSQGIPISLPDLRIDKTTLSSHQRRFISVADHRLSATMIVKTFNFAVFFKQERYVGKVTAEPIVYESGRMTYSNLSEIKKRTPLNIEPDNSQIQNPARRGEHVINNNVLRVYRDIIDGFVGDVTGMDIQSLVDTGRLSLDSRIVQTFHQPLHEEFMDLIRNRMVVHLDEDYLDKNSINYGQQIEILRGSVGMYMRSIYENLTSKDRLDSNAFGISSWERQIKTVVEDFIASSYFVDEQALNMWLRQQGNDLSTYEGGYREVVKMFRRLIYNGTNDDVIQWVKELDDASKR</sequence>
<dbReference type="OrthoDB" id="10378502at2759"/>
<dbReference type="AlphaFoldDB" id="A0A8S3S0T0"/>
<accession>A0A8S3S0T0</accession>
<gene>
    <name evidence="1" type="ORF">MEDL_24689</name>
</gene>
<evidence type="ECO:0008006" key="3">
    <source>
        <dbReference type="Google" id="ProtNLM"/>
    </source>
</evidence>
<dbReference type="EMBL" id="CAJPWZ010001240">
    <property type="protein sequence ID" value="CAG2210605.1"/>
    <property type="molecule type" value="Genomic_DNA"/>
</dbReference>
<evidence type="ECO:0000313" key="1">
    <source>
        <dbReference type="EMBL" id="CAG2210605.1"/>
    </source>
</evidence>
<comment type="caution">
    <text evidence="1">The sequence shown here is derived from an EMBL/GenBank/DDBJ whole genome shotgun (WGS) entry which is preliminary data.</text>
</comment>
<dbReference type="Proteomes" id="UP000683360">
    <property type="component" value="Unassembled WGS sequence"/>
</dbReference>
<reference evidence="1" key="1">
    <citation type="submission" date="2021-03" db="EMBL/GenBank/DDBJ databases">
        <authorList>
            <person name="Bekaert M."/>
        </authorList>
    </citation>
    <scope>NUCLEOTIDE SEQUENCE</scope>
</reference>
<keyword evidence="2" id="KW-1185">Reference proteome</keyword>
<proteinExistence type="predicted"/>
<organism evidence="1 2">
    <name type="scientific">Mytilus edulis</name>
    <name type="common">Blue mussel</name>
    <dbReference type="NCBI Taxonomy" id="6550"/>
    <lineage>
        <taxon>Eukaryota</taxon>
        <taxon>Metazoa</taxon>
        <taxon>Spiralia</taxon>
        <taxon>Lophotrochozoa</taxon>
        <taxon>Mollusca</taxon>
        <taxon>Bivalvia</taxon>
        <taxon>Autobranchia</taxon>
        <taxon>Pteriomorphia</taxon>
        <taxon>Mytilida</taxon>
        <taxon>Mytiloidea</taxon>
        <taxon>Mytilidae</taxon>
        <taxon>Mytilinae</taxon>
        <taxon>Mytilus</taxon>
    </lineage>
</organism>
<dbReference type="SUPFAM" id="SSF56436">
    <property type="entry name" value="C-type lectin-like"/>
    <property type="match status" value="1"/>
</dbReference>
<evidence type="ECO:0000313" key="2">
    <source>
        <dbReference type="Proteomes" id="UP000683360"/>
    </source>
</evidence>
<dbReference type="InterPro" id="IPR016187">
    <property type="entry name" value="CTDL_fold"/>
</dbReference>
<name>A0A8S3S0T0_MYTED</name>
<protein>
    <recommendedName>
        <fullName evidence="3">C-type lectin domain-containing protein</fullName>
    </recommendedName>
</protein>